<dbReference type="RefSeq" id="WP_377313818.1">
    <property type="nucleotide sequence ID" value="NZ_JBHUIY010000002.1"/>
</dbReference>
<keyword evidence="3" id="KW-0479">Metal-binding</keyword>
<keyword evidence="8" id="KW-1185">Reference proteome</keyword>
<comment type="similarity">
    <text evidence="1">Belongs to the complex I 24 kDa subunit family.</text>
</comment>
<evidence type="ECO:0000256" key="5">
    <source>
        <dbReference type="ARBA" id="ARBA00023014"/>
    </source>
</evidence>
<accession>A0ABW5C8U0</accession>
<name>A0ABW5C8U0_9PROT</name>
<comment type="cofactor">
    <cofactor evidence="6">
        <name>[2Fe-2S] cluster</name>
        <dbReference type="ChEBI" id="CHEBI:190135"/>
    </cofactor>
</comment>
<evidence type="ECO:0000256" key="4">
    <source>
        <dbReference type="ARBA" id="ARBA00023004"/>
    </source>
</evidence>
<protein>
    <submittedName>
        <fullName evidence="7">Formate dehydrogenase subunit gamma</fullName>
    </submittedName>
</protein>
<keyword evidence="2" id="KW-0001">2Fe-2S</keyword>
<proteinExistence type="inferred from homology"/>
<dbReference type="InterPro" id="IPR002023">
    <property type="entry name" value="NuoE-like"/>
</dbReference>
<organism evidence="7 8">
    <name type="scientific">Phaeospirillum tilakii</name>
    <dbReference type="NCBI Taxonomy" id="741673"/>
    <lineage>
        <taxon>Bacteria</taxon>
        <taxon>Pseudomonadati</taxon>
        <taxon>Pseudomonadota</taxon>
        <taxon>Alphaproteobacteria</taxon>
        <taxon>Rhodospirillales</taxon>
        <taxon>Rhodospirillaceae</taxon>
        <taxon>Phaeospirillum</taxon>
    </lineage>
</organism>
<reference evidence="8" key="1">
    <citation type="journal article" date="2019" name="Int. J. Syst. Evol. Microbiol.">
        <title>The Global Catalogue of Microorganisms (GCM) 10K type strain sequencing project: providing services to taxonomists for standard genome sequencing and annotation.</title>
        <authorList>
            <consortium name="The Broad Institute Genomics Platform"/>
            <consortium name="The Broad Institute Genome Sequencing Center for Infectious Disease"/>
            <person name="Wu L."/>
            <person name="Ma J."/>
        </authorList>
    </citation>
    <scope>NUCLEOTIDE SEQUENCE [LARGE SCALE GENOMIC DNA]</scope>
    <source>
        <strain evidence="8">KCTC 15012</strain>
    </source>
</reference>
<dbReference type="PANTHER" id="PTHR43342">
    <property type="entry name" value="NADH-QUINONE OXIDOREDUCTASE, E SUBUNIT"/>
    <property type="match status" value="1"/>
</dbReference>
<dbReference type="Pfam" id="PF01257">
    <property type="entry name" value="2Fe-2S_thioredx"/>
    <property type="match status" value="1"/>
</dbReference>
<dbReference type="SUPFAM" id="SSF52833">
    <property type="entry name" value="Thioredoxin-like"/>
    <property type="match status" value="1"/>
</dbReference>
<dbReference type="Gene3D" id="3.40.30.10">
    <property type="entry name" value="Glutaredoxin"/>
    <property type="match status" value="1"/>
</dbReference>
<evidence type="ECO:0000256" key="6">
    <source>
        <dbReference type="ARBA" id="ARBA00034078"/>
    </source>
</evidence>
<evidence type="ECO:0000313" key="7">
    <source>
        <dbReference type="EMBL" id="MFD2232478.1"/>
    </source>
</evidence>
<keyword evidence="4" id="KW-0408">Iron</keyword>
<dbReference type="CDD" id="cd03081">
    <property type="entry name" value="TRX_Fd_NuoE_FDH_gamma"/>
    <property type="match status" value="1"/>
</dbReference>
<dbReference type="InterPro" id="IPR036249">
    <property type="entry name" value="Thioredoxin-like_sf"/>
</dbReference>
<evidence type="ECO:0000256" key="2">
    <source>
        <dbReference type="ARBA" id="ARBA00022714"/>
    </source>
</evidence>
<dbReference type="PROSITE" id="PS01099">
    <property type="entry name" value="COMPLEX1_24K"/>
    <property type="match status" value="1"/>
</dbReference>
<dbReference type="EMBL" id="JBHUIY010000002">
    <property type="protein sequence ID" value="MFD2232478.1"/>
    <property type="molecule type" value="Genomic_DNA"/>
</dbReference>
<dbReference type="PANTHER" id="PTHR43342:SF1">
    <property type="entry name" value="BIFURCATING [FEFE] HYDROGENASE GAMMA SUBUNIT"/>
    <property type="match status" value="1"/>
</dbReference>
<dbReference type="Gene3D" id="1.10.10.1590">
    <property type="entry name" value="NADH-quinone oxidoreductase subunit E"/>
    <property type="match status" value="1"/>
</dbReference>
<dbReference type="PIRSF" id="PIRSF000216">
    <property type="entry name" value="NADH_DH_24kDa"/>
    <property type="match status" value="1"/>
</dbReference>
<evidence type="ECO:0000256" key="1">
    <source>
        <dbReference type="ARBA" id="ARBA00010643"/>
    </source>
</evidence>
<dbReference type="InterPro" id="IPR028431">
    <property type="entry name" value="NADP_DH_HndA-like"/>
</dbReference>
<sequence>MTAAWDAARARALIEDHRPVRGGLLPALHALQRDFGYIDSAATPLLAEAFGLSQAEVHGVIAFYHEFRRTRPGRHVVRLCVAEACQARGAEALLAGLRERLGIGLGETSADGAVTLEPVYCLGNCALGPAALIDDELHGRLDGAGLAEAIG</sequence>
<dbReference type="Proteomes" id="UP001597296">
    <property type="component" value="Unassembled WGS sequence"/>
</dbReference>
<dbReference type="InterPro" id="IPR041921">
    <property type="entry name" value="NuoE_N"/>
</dbReference>
<gene>
    <name evidence="7" type="ORF">ACFSNB_01525</name>
</gene>
<comment type="caution">
    <text evidence="7">The sequence shown here is derived from an EMBL/GenBank/DDBJ whole genome shotgun (WGS) entry which is preliminary data.</text>
</comment>
<keyword evidence="5" id="KW-0411">Iron-sulfur</keyword>
<dbReference type="NCBIfam" id="NF004638">
    <property type="entry name" value="PRK05988.1"/>
    <property type="match status" value="1"/>
</dbReference>
<evidence type="ECO:0000256" key="3">
    <source>
        <dbReference type="ARBA" id="ARBA00022723"/>
    </source>
</evidence>
<evidence type="ECO:0000313" key="8">
    <source>
        <dbReference type="Proteomes" id="UP001597296"/>
    </source>
</evidence>